<gene>
    <name evidence="1" type="ORF">GbCGDNIH3_1923</name>
</gene>
<proteinExistence type="predicted"/>
<evidence type="ECO:0000313" key="1">
    <source>
        <dbReference type="EMBL" id="APG30486.1"/>
    </source>
</evidence>
<accession>A0AAN1E6G4</accession>
<organism evidence="1 2">
    <name type="scientific">Granulibacter bethesdensis</name>
    <dbReference type="NCBI Taxonomy" id="364410"/>
    <lineage>
        <taxon>Bacteria</taxon>
        <taxon>Pseudomonadati</taxon>
        <taxon>Pseudomonadota</taxon>
        <taxon>Alphaproteobacteria</taxon>
        <taxon>Acetobacterales</taxon>
        <taxon>Acetobacteraceae</taxon>
        <taxon>Granulibacter</taxon>
    </lineage>
</organism>
<dbReference type="EMBL" id="CP003181">
    <property type="protein sequence ID" value="APG30486.1"/>
    <property type="molecule type" value="Genomic_DNA"/>
</dbReference>
<dbReference type="Proteomes" id="UP000019438">
    <property type="component" value="Chromosome"/>
</dbReference>
<dbReference type="AlphaFoldDB" id="A0AAN1E6G4"/>
<sequence>MLADVACGRLSPAAFQRQEAIWHKMHKTGYMIGKYIVTTAHDVCIL</sequence>
<dbReference type="KEGG" id="gbc:GbCGDNIH3_1923"/>
<protein>
    <submittedName>
        <fullName evidence="1">Uncharacterized protein</fullName>
    </submittedName>
</protein>
<evidence type="ECO:0000313" key="2">
    <source>
        <dbReference type="Proteomes" id="UP000019438"/>
    </source>
</evidence>
<reference evidence="2" key="1">
    <citation type="submission" date="2012-06" db="EMBL/GenBank/DDBJ databases">
        <title>Genome analysis of multiple Granulibacter bethesdensis isolates demonstrates substantial genome diversity.</title>
        <authorList>
            <person name="Greenberg D.E."/>
            <person name="Porcella S.F."/>
            <person name="Zarember K."/>
            <person name="Zelazny A.M."/>
            <person name="Bruno D."/>
            <person name="Martens C."/>
            <person name="Barbian K.D."/>
            <person name="Jaske E."/>
            <person name="Holland S.M."/>
        </authorList>
    </citation>
    <scope>NUCLEOTIDE SEQUENCE [LARGE SCALE GENOMIC DNA]</scope>
    <source>
        <strain evidence="2">CGDNIH3</strain>
    </source>
</reference>
<name>A0AAN1E6G4_9PROT</name>